<dbReference type="GeneID" id="68845892"/>
<dbReference type="AlphaFoldDB" id="A0NQU5"/>
<evidence type="ECO:0000256" key="1">
    <source>
        <dbReference type="SAM" id="Phobius"/>
    </source>
</evidence>
<accession>A0NQU5</accession>
<sequence>MRSTTTIDRTATAIAVRPFSLQSKAIDPAGHFKMAAIFVLALLTMIAAGMMSMHPGNASQAEGLTNMATQGLASTKSDRAVQAPVTTVCQSQTWGAWSEDCAAALTGASRVRNVSFVTVEKTAQTVNETILARYPVAN</sequence>
<dbReference type="RefSeq" id="WP_006933365.1">
    <property type="nucleotide sequence ID" value="NZ_AAUW01000004.1"/>
</dbReference>
<keyword evidence="1" id="KW-0812">Transmembrane</keyword>
<organism evidence="2 3">
    <name type="scientific">Roseibium aggregatum (strain ATCC 25650 / DSM 13394 / JCM 20685 / NBRC 16684 / NCIMB 2208 / IAM 12614 / B1)</name>
    <name type="common">Stappia aggregata</name>
    <dbReference type="NCBI Taxonomy" id="384765"/>
    <lineage>
        <taxon>Bacteria</taxon>
        <taxon>Pseudomonadati</taxon>
        <taxon>Pseudomonadota</taxon>
        <taxon>Alphaproteobacteria</taxon>
        <taxon>Hyphomicrobiales</taxon>
        <taxon>Stappiaceae</taxon>
        <taxon>Roseibium</taxon>
    </lineage>
</organism>
<name>A0NQU5_ROSAI</name>
<comment type="caution">
    <text evidence="2">The sequence shown here is derived from an EMBL/GenBank/DDBJ whole genome shotgun (WGS) entry which is preliminary data.</text>
</comment>
<dbReference type="EMBL" id="AAUW01000004">
    <property type="protein sequence ID" value="EAV45153.1"/>
    <property type="molecule type" value="Genomic_DNA"/>
</dbReference>
<keyword evidence="1" id="KW-0472">Membrane</keyword>
<dbReference type="OrthoDB" id="7677493at2"/>
<keyword evidence="1" id="KW-1133">Transmembrane helix</keyword>
<dbReference type="Proteomes" id="UP000004848">
    <property type="component" value="Unassembled WGS sequence"/>
</dbReference>
<evidence type="ECO:0000313" key="2">
    <source>
        <dbReference type="EMBL" id="EAV45153.1"/>
    </source>
</evidence>
<keyword evidence="2" id="KW-0808">Transferase</keyword>
<feature type="transmembrane region" description="Helical" evidence="1">
    <location>
        <begin position="32"/>
        <end position="51"/>
    </location>
</feature>
<dbReference type="GO" id="GO:0004595">
    <property type="term" value="F:pantetheine-phosphate adenylyltransferase activity"/>
    <property type="evidence" value="ECO:0007669"/>
    <property type="project" value="UniProtKB-EC"/>
</dbReference>
<reference evidence="2 3" key="1">
    <citation type="submission" date="2006-05" db="EMBL/GenBank/DDBJ databases">
        <authorList>
            <person name="King G."/>
            <person name="Ferriera S."/>
            <person name="Johnson J."/>
            <person name="Kravitz S."/>
            <person name="Beeson K."/>
            <person name="Sutton G."/>
            <person name="Rogers Y.-H."/>
            <person name="Friedman R."/>
            <person name="Frazier M."/>
            <person name="Venter J.C."/>
        </authorList>
    </citation>
    <scope>NUCLEOTIDE SEQUENCE [LARGE SCALE GENOMIC DNA]</scope>
    <source>
        <strain evidence="3">ATCC 25650 / DSM 13394 / JCM 20685 / NBRC 16684 / NCIMB 2208 / IAM 12614 / B1</strain>
    </source>
</reference>
<evidence type="ECO:0000313" key="3">
    <source>
        <dbReference type="Proteomes" id="UP000004848"/>
    </source>
</evidence>
<keyword evidence="2" id="KW-0548">Nucleotidyltransferase</keyword>
<gene>
    <name evidence="2" type="ORF">SIAM614_14098</name>
</gene>
<protein>
    <submittedName>
        <fullName evidence="2">Phosphopantetheine adenylyltransferase</fullName>
        <ecNumber evidence="2">2.7.7.3</ecNumber>
    </submittedName>
</protein>
<proteinExistence type="predicted"/>
<dbReference type="EC" id="2.7.7.3" evidence="2"/>